<keyword evidence="2" id="KW-1185">Reference proteome</keyword>
<reference evidence="1 2" key="1">
    <citation type="journal article" date="2008" name="BMC Genomics">
        <title>The missing link: Bordetella petrii is endowed with both the metabolic versatility of environmental bacteria and virulence traits of pathogenic Bordetellae.</title>
        <authorList>
            <person name="Gross R."/>
            <person name="Guzman C.A."/>
            <person name="Sebaihia M."/>
            <person name="Martins Dos Santos V.A."/>
            <person name="Pieper D.H."/>
            <person name="Koebnik R."/>
            <person name="Lechner M."/>
            <person name="Bartels D."/>
            <person name="Buhrmester J."/>
            <person name="Choudhuri J.V."/>
            <person name="Ebensen T."/>
            <person name="Gaigalat L."/>
            <person name="Herrmann S."/>
            <person name="Khachane A.N."/>
            <person name="Larisch C."/>
            <person name="Link S."/>
            <person name="Linke B."/>
            <person name="Meyer F."/>
            <person name="Mormann S."/>
            <person name="Nakunst D."/>
            <person name="Rueckert C."/>
            <person name="Schneiker-Bekel S."/>
            <person name="Schulze K."/>
            <person name="Vorhoelter F.J."/>
            <person name="Yevsa T."/>
            <person name="Engle J.T."/>
            <person name="Goldman W.E."/>
            <person name="Puehler A."/>
            <person name="Goebel U.B."/>
            <person name="Goesmann A."/>
            <person name="Bloecker H."/>
            <person name="Kaiser O."/>
            <person name="Martinez-Arias R."/>
        </authorList>
    </citation>
    <scope>NUCLEOTIDE SEQUENCE [LARGE SCALE GENOMIC DNA]</scope>
    <source>
        <strain evidence="2">ATCC BAA-461 / DSM 12804 / CCUG 43448 / CIP 107267 / Se-1111R</strain>
    </source>
</reference>
<organism evidence="1 2">
    <name type="scientific">Bordetella petrii (strain ATCC BAA-461 / DSM 12804 / CCUG 43448 / CIP 107267 / Se-1111R)</name>
    <dbReference type="NCBI Taxonomy" id="340100"/>
    <lineage>
        <taxon>Bacteria</taxon>
        <taxon>Pseudomonadati</taxon>
        <taxon>Pseudomonadota</taxon>
        <taxon>Betaproteobacteria</taxon>
        <taxon>Burkholderiales</taxon>
        <taxon>Alcaligenaceae</taxon>
        <taxon>Bordetella</taxon>
    </lineage>
</organism>
<dbReference type="Proteomes" id="UP000001225">
    <property type="component" value="Chromosome"/>
</dbReference>
<gene>
    <name evidence="1" type="ordered locus">Bpet0948</name>
</gene>
<accession>A9I8R8</accession>
<sequence length="67" mass="7193">MPKYRGQNYTLDTRPGSGGCFDYFVTVFPAGVIATGTKFLTEAAARAAGKESAERYLDSLLKAPEAD</sequence>
<name>A9I8R8_BORPD</name>
<evidence type="ECO:0000313" key="2">
    <source>
        <dbReference type="Proteomes" id="UP000001225"/>
    </source>
</evidence>
<dbReference type="AlphaFoldDB" id="A9I8R8"/>
<dbReference type="EMBL" id="AM902716">
    <property type="protein sequence ID" value="CAP41280.1"/>
    <property type="molecule type" value="Genomic_DNA"/>
</dbReference>
<evidence type="ECO:0000313" key="1">
    <source>
        <dbReference type="EMBL" id="CAP41280.1"/>
    </source>
</evidence>
<proteinExistence type="predicted"/>
<dbReference type="KEGG" id="bpt:Bpet0948"/>
<dbReference type="STRING" id="94624.Bpet0948"/>
<protein>
    <submittedName>
        <fullName evidence="1">Uncharacterized protein</fullName>
    </submittedName>
</protein>